<feature type="domain" description="NVL2 nucleolin binding" evidence="1">
    <location>
        <begin position="7"/>
        <end position="67"/>
    </location>
</feature>
<proteinExistence type="predicted"/>
<dbReference type="AlphaFoldDB" id="A0ABD6EPJ4"/>
<organism evidence="2 3">
    <name type="scientific">Gnathostoma spinigerum</name>
    <dbReference type="NCBI Taxonomy" id="75299"/>
    <lineage>
        <taxon>Eukaryota</taxon>
        <taxon>Metazoa</taxon>
        <taxon>Ecdysozoa</taxon>
        <taxon>Nematoda</taxon>
        <taxon>Chromadorea</taxon>
        <taxon>Rhabditida</taxon>
        <taxon>Spirurina</taxon>
        <taxon>Gnathostomatomorpha</taxon>
        <taxon>Gnathostomatoidea</taxon>
        <taxon>Gnathostomatidae</taxon>
        <taxon>Gnathostoma</taxon>
    </lineage>
</organism>
<reference evidence="2 3" key="1">
    <citation type="submission" date="2024-08" db="EMBL/GenBank/DDBJ databases">
        <title>Gnathostoma spinigerum genome.</title>
        <authorList>
            <person name="Gonzalez-Bertolin B."/>
            <person name="Monzon S."/>
            <person name="Zaballos A."/>
            <person name="Jimenez P."/>
            <person name="Dekumyoy P."/>
            <person name="Varona S."/>
            <person name="Cuesta I."/>
            <person name="Sumanam S."/>
            <person name="Adisakwattana P."/>
            <person name="Gasser R.B."/>
            <person name="Hernandez-Gonzalez A."/>
            <person name="Young N.D."/>
            <person name="Perteguer M.J."/>
        </authorList>
    </citation>
    <scope>NUCLEOTIDE SEQUENCE [LARGE SCALE GENOMIC DNA]</scope>
    <source>
        <strain evidence="2">AL3</strain>
        <tissue evidence="2">Liver</tissue>
    </source>
</reference>
<gene>
    <name evidence="2" type="ORF">AB6A40_007905</name>
</gene>
<dbReference type="EMBL" id="JBGFUD010006758">
    <property type="protein sequence ID" value="MFH4981196.1"/>
    <property type="molecule type" value="Genomic_DNA"/>
</dbReference>
<comment type="caution">
    <text evidence="2">The sequence shown here is derived from an EMBL/GenBank/DDBJ whole genome shotgun (WGS) entry which is preliminary data.</text>
</comment>
<dbReference type="InterPro" id="IPR031996">
    <property type="entry name" value="NVL2_nucleolin-bd"/>
</dbReference>
<evidence type="ECO:0000313" key="2">
    <source>
        <dbReference type="EMBL" id="MFH4981196.1"/>
    </source>
</evidence>
<dbReference type="Proteomes" id="UP001608902">
    <property type="component" value="Unassembled WGS sequence"/>
</dbReference>
<accession>A0ABD6EPJ4</accession>
<dbReference type="Pfam" id="PF16725">
    <property type="entry name" value="Nucleolin_bd"/>
    <property type="match status" value="1"/>
</dbReference>
<protein>
    <recommendedName>
        <fullName evidence="1">NVL2 nucleolin binding domain-containing protein</fullName>
    </recommendedName>
</protein>
<sequence length="190" mass="21892">MDGYRNRGFVSDPRLIPRIKEVLESFCDDLLEPEDVAQHLKNRYPEYGRKKLRDFTRMVEAGMNKIDVNNTSVTSLKDRKRRIMSEKRDVVTVNCESDGSDDDSSRYDQNETTNSANKWLYNMYSKRGSEVISQISESKNKKTSKGAKRIARDSKVVDGPRKSPTFEFTVQKSTIKFENLGGCEAQFLVR</sequence>
<evidence type="ECO:0000313" key="3">
    <source>
        <dbReference type="Proteomes" id="UP001608902"/>
    </source>
</evidence>
<evidence type="ECO:0000259" key="1">
    <source>
        <dbReference type="Pfam" id="PF16725"/>
    </source>
</evidence>
<dbReference type="InterPro" id="IPR038100">
    <property type="entry name" value="NLV2_N_sf"/>
</dbReference>
<name>A0ABD6EPJ4_9BILA</name>
<dbReference type="Gene3D" id="1.10.10.2010">
    <property type="match status" value="1"/>
</dbReference>
<keyword evidence="3" id="KW-1185">Reference proteome</keyword>